<dbReference type="Gene3D" id="3.30.420.10">
    <property type="entry name" value="Ribonuclease H-like superfamily/Ribonuclease H"/>
    <property type="match status" value="1"/>
</dbReference>
<dbReference type="AlphaFoldDB" id="A0ABC8RE08"/>
<evidence type="ECO:0000259" key="13">
    <source>
        <dbReference type="PROSITE" id="PS50089"/>
    </source>
</evidence>
<dbReference type="SMART" id="SM00647">
    <property type="entry name" value="IBR"/>
    <property type="match status" value="2"/>
</dbReference>
<name>A0ABC8RE08_9AQUA</name>
<dbReference type="GO" id="GO:0061630">
    <property type="term" value="F:ubiquitin protein ligase activity"/>
    <property type="evidence" value="ECO:0007669"/>
    <property type="project" value="UniProtKB-EC"/>
</dbReference>
<dbReference type="PROSITE" id="PS50089">
    <property type="entry name" value="ZF_RING_2"/>
    <property type="match status" value="2"/>
</dbReference>
<dbReference type="InterPro" id="IPR044066">
    <property type="entry name" value="TRIAD_supradom"/>
</dbReference>
<dbReference type="PROSITE" id="PS51873">
    <property type="entry name" value="TRIAD"/>
    <property type="match status" value="1"/>
</dbReference>
<evidence type="ECO:0000256" key="2">
    <source>
        <dbReference type="ARBA" id="ARBA00001947"/>
    </source>
</evidence>
<comment type="cofactor">
    <cofactor evidence="2">
        <name>Zn(2+)</name>
        <dbReference type="ChEBI" id="CHEBI:29105"/>
    </cofactor>
</comment>
<feature type="domain" description="RING-type" evidence="13">
    <location>
        <begin position="302"/>
        <end position="346"/>
    </location>
</feature>
<keyword evidence="11" id="KW-0862">Zinc</keyword>
<dbReference type="InterPro" id="IPR013083">
    <property type="entry name" value="Znf_RING/FYVE/PHD"/>
</dbReference>
<dbReference type="InterPro" id="IPR002156">
    <property type="entry name" value="RNaseH_domain"/>
</dbReference>
<evidence type="ECO:0000256" key="11">
    <source>
        <dbReference type="ARBA" id="ARBA00022833"/>
    </source>
</evidence>
<keyword evidence="16" id="KW-1185">Reference proteome</keyword>
<evidence type="ECO:0000256" key="12">
    <source>
        <dbReference type="PROSITE-ProRule" id="PRU00175"/>
    </source>
</evidence>
<evidence type="ECO:0000256" key="6">
    <source>
        <dbReference type="ARBA" id="ARBA00022679"/>
    </source>
</evidence>
<dbReference type="FunFam" id="3.30.40.10:FF:000230">
    <property type="entry name" value="RBR-type E3 ubiquitin transferase"/>
    <property type="match status" value="1"/>
</dbReference>
<gene>
    <name evidence="15" type="ORF">ILEXP_LOCUS10908</name>
</gene>
<dbReference type="FunFam" id="3.30.420.10:FF:000076">
    <property type="entry name" value="RBR-type E3 ubiquitin transferase"/>
    <property type="match status" value="1"/>
</dbReference>
<evidence type="ECO:0000313" key="15">
    <source>
        <dbReference type="EMBL" id="CAK9143210.1"/>
    </source>
</evidence>
<evidence type="ECO:0000259" key="14">
    <source>
        <dbReference type="PROSITE" id="PS51873"/>
    </source>
</evidence>
<dbReference type="InterPro" id="IPR017907">
    <property type="entry name" value="Znf_RING_CS"/>
</dbReference>
<dbReference type="EMBL" id="CAUOFW020001281">
    <property type="protein sequence ID" value="CAK9143210.1"/>
    <property type="molecule type" value="Genomic_DNA"/>
</dbReference>
<proteinExistence type="inferred from homology"/>
<dbReference type="EC" id="2.3.2.31" evidence="5"/>
<sequence length="533" mass="60381">MEFDDELQTILSEQRRELTVAEEMESDLDFAFQLQMQEAMNASFALHPSPSSSSPPHFHPLDGDVSNSTVSRLLDEEIARFEQECRDRELVEAEMKRMRETIDQYVHDQAFARDMLRIPEEEWERTGEHFHRPLGEGSSSSSAGGENFRVYFQGLVNEELVGDVRKMLAGIGVAICDARDNLIFKLKKPLVGGEFSDETLQFRALIEGLNTAVMLGLKRVTVICDDNLLYQHVTGKGIPKQGEVATLVDQVTLLQRKFSHCSPSLVAQNNITFAFKLARDAIVSQISQPAEIFWGKNVKETCAICLEDIDIGHMFLVDGCMHQYCLSCMKQHAHVKLLQGMLPKCPHEGCNSELKIESCKKFLTPELLIIMNQHMKEASIPAAHKIYCPHPRCSALMSIIEVLGSVRNANVGVERSGAAKCTECHGLFCINCKVPWHINMTCLNYKRLNPYPCAEDAKLKSLATRNLWRQCVKCNHMVELAEGCYHIYCRCGHEFCYTCGAEWKNKKATCACPIWDERNIIYDQNNGHQQRRA</sequence>
<dbReference type="Gene3D" id="3.30.40.10">
    <property type="entry name" value="Zinc/RING finger domain, C3HC4 (zinc finger)"/>
    <property type="match status" value="1"/>
</dbReference>
<dbReference type="SUPFAM" id="SSF57850">
    <property type="entry name" value="RING/U-box"/>
    <property type="match status" value="2"/>
</dbReference>
<comment type="similarity">
    <text evidence="4">Belongs to the RBR family. Ariadne subfamily.</text>
</comment>
<feature type="domain" description="RING-type" evidence="13">
    <location>
        <begin position="471"/>
        <end position="514"/>
    </location>
</feature>
<reference evidence="15 16" key="1">
    <citation type="submission" date="2024-02" db="EMBL/GenBank/DDBJ databases">
        <authorList>
            <person name="Vignale AGUSTIN F."/>
            <person name="Sosa J E."/>
            <person name="Modenutti C."/>
        </authorList>
    </citation>
    <scope>NUCLEOTIDE SEQUENCE [LARGE SCALE GENOMIC DNA]</scope>
</reference>
<keyword evidence="10" id="KW-0833">Ubl conjugation pathway</keyword>
<dbReference type="GO" id="GO:0008270">
    <property type="term" value="F:zinc ion binding"/>
    <property type="evidence" value="ECO:0007669"/>
    <property type="project" value="UniProtKB-KW"/>
</dbReference>
<keyword evidence="7" id="KW-0479">Metal-binding</keyword>
<accession>A0ABC8RE08</accession>
<dbReference type="InterPro" id="IPR036397">
    <property type="entry name" value="RNaseH_sf"/>
</dbReference>
<dbReference type="InterPro" id="IPR001841">
    <property type="entry name" value="Znf_RING"/>
</dbReference>
<evidence type="ECO:0000256" key="7">
    <source>
        <dbReference type="ARBA" id="ARBA00022723"/>
    </source>
</evidence>
<evidence type="ECO:0000256" key="10">
    <source>
        <dbReference type="ARBA" id="ARBA00022786"/>
    </source>
</evidence>
<evidence type="ECO:0000256" key="8">
    <source>
        <dbReference type="ARBA" id="ARBA00022737"/>
    </source>
</evidence>
<dbReference type="PROSITE" id="PS00518">
    <property type="entry name" value="ZF_RING_1"/>
    <property type="match status" value="1"/>
</dbReference>
<dbReference type="Pfam" id="PF01485">
    <property type="entry name" value="IBR"/>
    <property type="match status" value="2"/>
</dbReference>
<feature type="domain" description="RING-type" evidence="14">
    <location>
        <begin position="298"/>
        <end position="516"/>
    </location>
</feature>
<keyword evidence="9 12" id="KW-0863">Zinc-finger</keyword>
<evidence type="ECO:0000256" key="4">
    <source>
        <dbReference type="ARBA" id="ARBA00005884"/>
    </source>
</evidence>
<keyword evidence="8" id="KW-0677">Repeat</keyword>
<dbReference type="CDD" id="cd22584">
    <property type="entry name" value="Rcat_RBR_unk"/>
    <property type="match status" value="1"/>
</dbReference>
<dbReference type="Proteomes" id="UP001642360">
    <property type="component" value="Unassembled WGS sequence"/>
</dbReference>
<evidence type="ECO:0000256" key="1">
    <source>
        <dbReference type="ARBA" id="ARBA00001798"/>
    </source>
</evidence>
<dbReference type="Gene3D" id="1.20.120.1750">
    <property type="match status" value="1"/>
</dbReference>
<protein>
    <recommendedName>
        <fullName evidence="5">RBR-type E3 ubiquitin transferase</fullName>
        <ecNumber evidence="5">2.3.2.31</ecNumber>
    </recommendedName>
</protein>
<dbReference type="Pfam" id="PF13456">
    <property type="entry name" value="RVT_3"/>
    <property type="match status" value="1"/>
</dbReference>
<organism evidence="15 16">
    <name type="scientific">Ilex paraguariensis</name>
    <name type="common">yerba mate</name>
    <dbReference type="NCBI Taxonomy" id="185542"/>
    <lineage>
        <taxon>Eukaryota</taxon>
        <taxon>Viridiplantae</taxon>
        <taxon>Streptophyta</taxon>
        <taxon>Embryophyta</taxon>
        <taxon>Tracheophyta</taxon>
        <taxon>Spermatophyta</taxon>
        <taxon>Magnoliopsida</taxon>
        <taxon>eudicotyledons</taxon>
        <taxon>Gunneridae</taxon>
        <taxon>Pentapetalae</taxon>
        <taxon>asterids</taxon>
        <taxon>campanulids</taxon>
        <taxon>Aquifoliales</taxon>
        <taxon>Aquifoliaceae</taxon>
        <taxon>Ilex</taxon>
    </lineage>
</organism>
<evidence type="ECO:0000256" key="9">
    <source>
        <dbReference type="ARBA" id="ARBA00022771"/>
    </source>
</evidence>
<dbReference type="FunFam" id="1.20.120.1750:FF:000019">
    <property type="entry name" value="RBR-type E3 ubiquitin transferase"/>
    <property type="match status" value="1"/>
</dbReference>
<comment type="catalytic activity">
    <reaction evidence="1">
        <text>[E2 ubiquitin-conjugating enzyme]-S-ubiquitinyl-L-cysteine + [acceptor protein]-L-lysine = [E2 ubiquitin-conjugating enzyme]-L-cysteine + [acceptor protein]-N(6)-ubiquitinyl-L-lysine.</text>
        <dbReference type="EC" id="2.3.2.31"/>
    </reaction>
</comment>
<evidence type="ECO:0000256" key="5">
    <source>
        <dbReference type="ARBA" id="ARBA00012251"/>
    </source>
</evidence>
<dbReference type="InterPro" id="IPR002867">
    <property type="entry name" value="IBR_dom"/>
</dbReference>
<dbReference type="InterPro" id="IPR031127">
    <property type="entry name" value="E3_UB_ligase_RBR"/>
</dbReference>
<dbReference type="PANTHER" id="PTHR11685">
    <property type="entry name" value="RBR FAMILY RING FINGER AND IBR DOMAIN-CONTAINING"/>
    <property type="match status" value="1"/>
</dbReference>
<keyword evidence="6" id="KW-0808">Transferase</keyword>
<dbReference type="CDD" id="cd22582">
    <property type="entry name" value="BRcat_RBR_unk"/>
    <property type="match status" value="1"/>
</dbReference>
<comment type="caution">
    <text evidence="15">The sequence shown here is derived from an EMBL/GenBank/DDBJ whole genome shotgun (WGS) entry which is preliminary data.</text>
</comment>
<evidence type="ECO:0000256" key="3">
    <source>
        <dbReference type="ARBA" id="ARBA00003976"/>
    </source>
</evidence>
<comment type="function">
    <text evidence="3">Might act as an E3 ubiquitin-protein ligase, or as part of E3 complex, which accepts ubiquitin from specific E2 ubiquitin-conjugating enzymes and then transfers it to substrates.</text>
</comment>
<evidence type="ECO:0000313" key="16">
    <source>
        <dbReference type="Proteomes" id="UP001642360"/>
    </source>
</evidence>